<evidence type="ECO:0000313" key="8">
    <source>
        <dbReference type="Proteomes" id="UP000439752"/>
    </source>
</evidence>
<keyword evidence="4 5" id="KW-0648">Protein biosynthesis</keyword>
<organism evidence="7 8">
    <name type="scientific">Exiguobacterium oxidotolerans</name>
    <dbReference type="NCBI Taxonomy" id="223958"/>
    <lineage>
        <taxon>Bacteria</taxon>
        <taxon>Bacillati</taxon>
        <taxon>Bacillota</taxon>
        <taxon>Bacilli</taxon>
        <taxon>Bacillales</taxon>
        <taxon>Bacillales Family XII. Incertae Sedis</taxon>
        <taxon>Exiguobacterium</taxon>
    </lineage>
</organism>
<proteinExistence type="inferred from homology"/>
<dbReference type="PANTHER" id="PTHR15239">
    <property type="entry name" value="NUCLEAR EXPORT MEDIATOR FACTOR NEMF"/>
    <property type="match status" value="1"/>
</dbReference>
<dbReference type="Proteomes" id="UP000439752">
    <property type="component" value="Unassembled WGS sequence"/>
</dbReference>
<evidence type="ECO:0000256" key="5">
    <source>
        <dbReference type="HAMAP-Rule" id="MF_00844"/>
    </source>
</evidence>
<keyword evidence="1 5" id="KW-0820">tRNA-binding</keyword>
<keyword evidence="8" id="KW-1185">Reference proteome</keyword>
<evidence type="ECO:0000256" key="3">
    <source>
        <dbReference type="ARBA" id="ARBA00022884"/>
    </source>
</evidence>
<comment type="function">
    <text evidence="5">Key component of the ribosome quality control system (RQC), a ribosome-associated complex that mediates the extraction of incompletely synthesized nascent chains from stalled ribosomes and their subsequent degradation. RqcH recruits Ala-charged tRNA, and with RqcP directs the elongation of stalled nascent chains on 50S ribosomal subunits, leading to non-templated C-terminal alanine extensions (Ala tail). The Ala tail promotes nascent chain degradation. May add between 1 and at least 8 Ala residues. Binds to stalled 50S ribosomal subunits.</text>
</comment>
<dbReference type="Pfam" id="PF05833">
    <property type="entry name" value="NFACT_N"/>
    <property type="match status" value="1"/>
</dbReference>
<keyword evidence="3 5" id="KW-0694">RNA-binding</keyword>
<dbReference type="RefSeq" id="WP_159172393.1">
    <property type="nucleotide sequence ID" value="NZ_LR732308.1"/>
</dbReference>
<comment type="similarity">
    <text evidence="5">Belongs to the NEMF family.</text>
</comment>
<evidence type="ECO:0000256" key="2">
    <source>
        <dbReference type="ARBA" id="ARBA00022730"/>
    </source>
</evidence>
<dbReference type="GO" id="GO:0000049">
    <property type="term" value="F:tRNA binding"/>
    <property type="evidence" value="ECO:0007669"/>
    <property type="project" value="UniProtKB-UniRule"/>
</dbReference>
<dbReference type="InterPro" id="IPR051608">
    <property type="entry name" value="RQC_Subunit_NEMF"/>
</dbReference>
<dbReference type="GO" id="GO:0019843">
    <property type="term" value="F:rRNA binding"/>
    <property type="evidence" value="ECO:0007669"/>
    <property type="project" value="UniProtKB-UniRule"/>
</dbReference>
<dbReference type="InterPro" id="IPR008532">
    <property type="entry name" value="NFACT_RNA-bd"/>
</dbReference>
<dbReference type="Pfam" id="PF05670">
    <property type="entry name" value="NFACT-R_1"/>
    <property type="match status" value="1"/>
</dbReference>
<keyword evidence="2 5" id="KW-0699">rRNA-binding</keyword>
<evidence type="ECO:0000313" key="7">
    <source>
        <dbReference type="EMBL" id="VWX36841.1"/>
    </source>
</evidence>
<evidence type="ECO:0000256" key="4">
    <source>
        <dbReference type="ARBA" id="ARBA00022917"/>
    </source>
</evidence>
<feature type="domain" description="NFACT RNA-binding" evidence="6">
    <location>
        <begin position="446"/>
        <end position="535"/>
    </location>
</feature>
<dbReference type="GO" id="GO:0072344">
    <property type="term" value="P:rescue of stalled ribosome"/>
    <property type="evidence" value="ECO:0007669"/>
    <property type="project" value="UniProtKB-UniRule"/>
</dbReference>
<sequence>MAFDGLMTTRVVNELQMLVGGRINKIHQPYALDLIFSIRADRKNVTLLASANAMYARLHITSESTSNPSEPPMFCMMLRKHLEGGFIESIEQLGRDRVILMRIRSRNELGDEEAKKLYIELMGRHSNILLTDGQDKILDAIKHLPLSQNTFRTIMPGLQYQLPPQQDKVDPLTGDIETALHRIDWNAGKIDRQLLGLFSGLSPQIAEEVVLRAGLANRTSLAEALRSVLDELEGPYYFQRLASGKERFSPVALQHGEIVDEKTFTTSGDVLDAFFHQKSNRDRVKQQAADLERFIKSEYEKNLLKRTKLERDLAATEKMDELKHKGELLTTYLYQLQRGMKEATVVDYYDEDGKEITIALDPRFSPNENAQRYYKRYNKLKTAKVEVAKQLTKNQLEIDYFESLLAQLEVASPDDIREMREELVEEGYLRERSKKKKKPLVPKLEAYQSSTGIDFFVGKNNKQNDYATFKFGRRSETWLHTKDIPGSHVIIRSDEPDETTLKEAAMVAAYYSKARESSQVPVDFTELRHVKKPSGAKPGFVIYTDQTTLYVTPDASVVQSLRLK</sequence>
<reference evidence="7 8" key="1">
    <citation type="submission" date="2019-10" db="EMBL/GenBank/DDBJ databases">
        <authorList>
            <person name="Karimi E."/>
        </authorList>
    </citation>
    <scope>NUCLEOTIDE SEQUENCE [LARGE SCALE GENOMIC DNA]</scope>
    <source>
        <strain evidence="7">Exiguobacterium sp. 9Y</strain>
    </source>
</reference>
<evidence type="ECO:0000259" key="6">
    <source>
        <dbReference type="Pfam" id="PF05670"/>
    </source>
</evidence>
<dbReference type="Gene3D" id="1.10.8.50">
    <property type="match status" value="1"/>
</dbReference>
<dbReference type="GO" id="GO:1990112">
    <property type="term" value="C:RQC complex"/>
    <property type="evidence" value="ECO:0007669"/>
    <property type="project" value="TreeGrafter"/>
</dbReference>
<evidence type="ECO:0000256" key="1">
    <source>
        <dbReference type="ARBA" id="ARBA00022555"/>
    </source>
</evidence>
<dbReference type="FunFam" id="2.30.310.10:FF:000004">
    <property type="entry name" value="Fibronectin-binding protein A"/>
    <property type="match status" value="1"/>
</dbReference>
<dbReference type="GO" id="GO:0043023">
    <property type="term" value="F:ribosomal large subunit binding"/>
    <property type="evidence" value="ECO:0007669"/>
    <property type="project" value="UniProtKB-UniRule"/>
</dbReference>
<dbReference type="Gene3D" id="2.30.310.10">
    <property type="entry name" value="ibrinogen binding protein from staphylococcus aureus domain"/>
    <property type="match status" value="1"/>
</dbReference>
<dbReference type="HAMAP" id="MF_00844_B">
    <property type="entry name" value="RqcH_B"/>
    <property type="match status" value="1"/>
</dbReference>
<dbReference type="EMBL" id="CABWKQ010000023">
    <property type="protein sequence ID" value="VWX36841.1"/>
    <property type="molecule type" value="Genomic_DNA"/>
</dbReference>
<protein>
    <recommendedName>
        <fullName evidence="5">Rqc2 homolog RqcH</fullName>
        <shortName evidence="5">RqcH</shortName>
    </recommendedName>
</protein>
<name>A0A653ICH1_9BACL</name>
<dbReference type="InterPro" id="IPR043682">
    <property type="entry name" value="RqcH_bacterial"/>
</dbReference>
<gene>
    <name evidence="7" type="primary">fbnA</name>
    <name evidence="5" type="synonym">rqcH</name>
    <name evidence="7" type="ORF">EXIGUO9Y_30074</name>
</gene>
<comment type="subunit">
    <text evidence="5">Associates with stalled 50S ribosomal subunits. Binds to RqcP.</text>
</comment>
<dbReference type="AlphaFoldDB" id="A0A653ICH1"/>
<dbReference type="PANTHER" id="PTHR15239:SF6">
    <property type="entry name" value="RIBOSOME QUALITY CONTROL COMPLEX SUBUNIT NEMF"/>
    <property type="match status" value="1"/>
</dbReference>
<dbReference type="Gene3D" id="3.40.970.40">
    <property type="entry name" value="fibrinogen binding protein from staphylococcus aureus domain like"/>
    <property type="match status" value="1"/>
</dbReference>
<accession>A0A653ICH1</accession>